<dbReference type="InterPro" id="IPR018485">
    <property type="entry name" value="FGGY_C"/>
</dbReference>
<dbReference type="Proteomes" id="UP000009235">
    <property type="component" value="Chromosome"/>
</dbReference>
<organism evidence="7 8">
    <name type="scientific">Hoyosella subflava (strain DSM 45089 / JCM 17490 / NBRC 109087 / DQS3-9A1)</name>
    <name type="common">Amycolicicoccus subflavus</name>
    <dbReference type="NCBI Taxonomy" id="443218"/>
    <lineage>
        <taxon>Bacteria</taxon>
        <taxon>Bacillati</taxon>
        <taxon>Actinomycetota</taxon>
        <taxon>Actinomycetes</taxon>
        <taxon>Mycobacteriales</taxon>
        <taxon>Hoyosellaceae</taxon>
        <taxon>Hoyosella</taxon>
    </lineage>
</organism>
<dbReference type="STRING" id="443218.AS9A_2885"/>
<feature type="domain" description="Carbohydrate kinase FGGY C-terminal" evidence="6">
    <location>
        <begin position="252"/>
        <end position="424"/>
    </location>
</feature>
<keyword evidence="2" id="KW-0859">Xylose metabolism</keyword>
<comment type="similarity">
    <text evidence="1">Belongs to the FGGY kinase family.</text>
</comment>
<keyword evidence="3" id="KW-0808">Transferase</keyword>
<dbReference type="SUPFAM" id="SSF53067">
    <property type="entry name" value="Actin-like ATPase domain"/>
    <property type="match status" value="2"/>
</dbReference>
<dbReference type="PIRSF" id="PIRSF000538">
    <property type="entry name" value="GlpK"/>
    <property type="match status" value="1"/>
</dbReference>
<dbReference type="Pfam" id="PF00370">
    <property type="entry name" value="FGGY_N"/>
    <property type="match status" value="1"/>
</dbReference>
<dbReference type="RefSeq" id="WP_013807681.1">
    <property type="nucleotide sequence ID" value="NC_015564.1"/>
</dbReference>
<accession>F6EJX4</accession>
<dbReference type="InterPro" id="IPR018484">
    <property type="entry name" value="FGGY_N"/>
</dbReference>
<reference evidence="7 8" key="1">
    <citation type="journal article" date="2011" name="J. Bacteriol.">
        <title>Complete genome sequence of Amycolicicoccus subflavus DQS3-9A1T, an actinomycete isolated from crude oil-polluted soil.</title>
        <authorList>
            <person name="Cai M."/>
            <person name="Chen W.M."/>
            <person name="Nie Y."/>
            <person name="Chi C.Q."/>
            <person name="Wang Y.N."/>
            <person name="Tang Y.Q."/>
            <person name="Li G.Y."/>
            <person name="Wu X.L."/>
        </authorList>
    </citation>
    <scope>NUCLEOTIDE SEQUENCE [LARGE SCALE GENOMIC DNA]</scope>
    <source>
        <strain evidence="8">DSM 45089 / DQS3-9A1</strain>
    </source>
</reference>
<gene>
    <name evidence="7" type="ordered locus">AS9A_2885</name>
</gene>
<dbReference type="InterPro" id="IPR000577">
    <property type="entry name" value="Carb_kinase_FGGY"/>
</dbReference>
<dbReference type="HOGENOM" id="CLU_009281_3_3_11"/>
<dbReference type="AlphaFoldDB" id="F6EJX4"/>
<dbReference type="InterPro" id="IPR050406">
    <property type="entry name" value="FGGY_Carb_Kinase"/>
</dbReference>
<protein>
    <submittedName>
        <fullName evidence="7">Pentulose/hexulose kinase</fullName>
    </submittedName>
</protein>
<dbReference type="PANTHER" id="PTHR43095">
    <property type="entry name" value="SUGAR KINASE"/>
    <property type="match status" value="1"/>
</dbReference>
<dbReference type="InterPro" id="IPR043129">
    <property type="entry name" value="ATPase_NBD"/>
</dbReference>
<dbReference type="EMBL" id="CP002786">
    <property type="protein sequence ID" value="AEF41332.1"/>
    <property type="molecule type" value="Genomic_DNA"/>
</dbReference>
<sequence>MSDEVWLGIDVGTQSVRCVAVTADGRVAGSGAHPLTSYRSGDRHEQKPESWWEALATASRAALAQADVTVRGVALDATSGTIVLTDRAGRPVTPGLMYDDARAAGEAVTVQEAGEDLWRSLGYRPQASWALPKLLWLYRHADLPEHAVLQHQADYLTSLLTGHPTAADSSHALKTGYDLENEKWPVDVFDAIGVPASMLPDVVRPGTELGVVGAAAADATGIPAGTPVKAGMTDGCAALLGSGALGVGSWNAVLGTTLVLKGVTDTRLRDPLGVVYSHRAPDGNWLPGGASSAGAGVLSAEFPGANLDAMNSKAAERGGTAITYPIVSQGERFPFVAPELRRFTIGEVADDIDYYASLLRGVAYVERLCFDYLDLLGAPTHGTLSVTGGGARSSYWNQLRADVLQRSIVVPEHADAAMGMAILARAGTGPLADGAHGFSRRATKFEPRSDQTTMHDDSYLTLIDELHKRGWLPDSVARHARRRRNR</sequence>
<evidence type="ECO:0000259" key="6">
    <source>
        <dbReference type="Pfam" id="PF02782"/>
    </source>
</evidence>
<dbReference type="eggNOG" id="COG1070">
    <property type="taxonomic scope" value="Bacteria"/>
</dbReference>
<evidence type="ECO:0000256" key="1">
    <source>
        <dbReference type="ARBA" id="ARBA00009156"/>
    </source>
</evidence>
<evidence type="ECO:0000313" key="8">
    <source>
        <dbReference type="Proteomes" id="UP000009235"/>
    </source>
</evidence>
<keyword evidence="4 7" id="KW-0418">Kinase</keyword>
<dbReference type="GO" id="GO:0042732">
    <property type="term" value="P:D-xylose metabolic process"/>
    <property type="evidence" value="ECO:0007669"/>
    <property type="project" value="UniProtKB-KW"/>
</dbReference>
<dbReference type="CDD" id="cd07783">
    <property type="entry name" value="ASKHA_NBD_FGGY_SePSK_AtXK1-like"/>
    <property type="match status" value="1"/>
</dbReference>
<keyword evidence="2" id="KW-0119">Carbohydrate metabolism</keyword>
<evidence type="ECO:0000313" key="7">
    <source>
        <dbReference type="EMBL" id="AEF41332.1"/>
    </source>
</evidence>
<evidence type="ECO:0000256" key="3">
    <source>
        <dbReference type="ARBA" id="ARBA00022679"/>
    </source>
</evidence>
<proteinExistence type="inferred from homology"/>
<dbReference type="GO" id="GO:0016301">
    <property type="term" value="F:kinase activity"/>
    <property type="evidence" value="ECO:0007669"/>
    <property type="project" value="UniProtKB-KW"/>
</dbReference>
<dbReference type="OrthoDB" id="9805576at2"/>
<dbReference type="Pfam" id="PF02782">
    <property type="entry name" value="FGGY_C"/>
    <property type="match status" value="1"/>
</dbReference>
<evidence type="ECO:0000256" key="4">
    <source>
        <dbReference type="ARBA" id="ARBA00022777"/>
    </source>
</evidence>
<dbReference type="KEGG" id="asd:AS9A_2885"/>
<feature type="domain" description="Carbohydrate kinase FGGY N-terminal" evidence="5">
    <location>
        <begin position="5"/>
        <end position="241"/>
    </location>
</feature>
<dbReference type="PANTHER" id="PTHR43095:SF5">
    <property type="entry name" value="XYLULOSE KINASE"/>
    <property type="match status" value="1"/>
</dbReference>
<evidence type="ECO:0000259" key="5">
    <source>
        <dbReference type="Pfam" id="PF00370"/>
    </source>
</evidence>
<dbReference type="Gene3D" id="3.30.420.40">
    <property type="match status" value="2"/>
</dbReference>
<name>F6EJX4_HOYSD</name>
<keyword evidence="8" id="KW-1185">Reference proteome</keyword>
<evidence type="ECO:0000256" key="2">
    <source>
        <dbReference type="ARBA" id="ARBA00022629"/>
    </source>
</evidence>